<keyword evidence="2" id="KW-0963">Cytoplasm</keyword>
<dbReference type="CDD" id="cd06559">
    <property type="entry name" value="Endonuclease_V"/>
    <property type="match status" value="1"/>
</dbReference>
<reference evidence="6 7" key="1">
    <citation type="journal article" date="2023" name="Hortic Res">
        <title>Pangenome of water caltrop reveals structural variations and asymmetric subgenome divergence after allopolyploidization.</title>
        <authorList>
            <person name="Zhang X."/>
            <person name="Chen Y."/>
            <person name="Wang L."/>
            <person name="Yuan Y."/>
            <person name="Fang M."/>
            <person name="Shi L."/>
            <person name="Lu R."/>
            <person name="Comes H.P."/>
            <person name="Ma Y."/>
            <person name="Chen Y."/>
            <person name="Huang G."/>
            <person name="Zhou Y."/>
            <person name="Zheng Z."/>
            <person name="Qiu Y."/>
        </authorList>
    </citation>
    <scope>NUCLEOTIDE SEQUENCE [LARGE SCALE GENOMIC DNA]</scope>
    <source>
        <tissue evidence="6">Roots</tissue>
    </source>
</reference>
<organism evidence="6 7">
    <name type="scientific">Trapa incisa</name>
    <dbReference type="NCBI Taxonomy" id="236973"/>
    <lineage>
        <taxon>Eukaryota</taxon>
        <taxon>Viridiplantae</taxon>
        <taxon>Streptophyta</taxon>
        <taxon>Embryophyta</taxon>
        <taxon>Tracheophyta</taxon>
        <taxon>Spermatophyta</taxon>
        <taxon>Magnoliopsida</taxon>
        <taxon>eudicotyledons</taxon>
        <taxon>Gunneridae</taxon>
        <taxon>Pentapetalae</taxon>
        <taxon>rosids</taxon>
        <taxon>malvids</taxon>
        <taxon>Myrtales</taxon>
        <taxon>Lythraceae</taxon>
        <taxon>Trapa</taxon>
    </lineage>
</organism>
<dbReference type="AlphaFoldDB" id="A0AAN7GNV2"/>
<dbReference type="FunFam" id="3.30.2170.10:FF:000005">
    <property type="entry name" value="Predicted protein"/>
    <property type="match status" value="1"/>
</dbReference>
<dbReference type="GO" id="GO:0005737">
    <property type="term" value="C:cytoplasm"/>
    <property type="evidence" value="ECO:0007669"/>
    <property type="project" value="UniProtKB-SubCell"/>
</dbReference>
<keyword evidence="3" id="KW-0540">Nuclease</keyword>
<dbReference type="PANTHER" id="PTHR28511:SF1">
    <property type="entry name" value="ENDONUCLEASE V"/>
    <property type="match status" value="1"/>
</dbReference>
<keyword evidence="5" id="KW-0378">Hydrolase</keyword>
<accession>A0AAN7GNV2</accession>
<evidence type="ECO:0000256" key="4">
    <source>
        <dbReference type="ARBA" id="ARBA00022759"/>
    </source>
</evidence>
<evidence type="ECO:0000256" key="2">
    <source>
        <dbReference type="ARBA" id="ARBA00022490"/>
    </source>
</evidence>
<comment type="caution">
    <text evidence="6">The sequence shown here is derived from an EMBL/GenBank/DDBJ whole genome shotgun (WGS) entry which is preliminary data.</text>
</comment>
<keyword evidence="7" id="KW-1185">Reference proteome</keyword>
<dbReference type="Proteomes" id="UP001345219">
    <property type="component" value="Chromosome 1"/>
</dbReference>
<name>A0AAN7GNV2_9MYRT</name>
<evidence type="ECO:0000313" key="6">
    <source>
        <dbReference type="EMBL" id="KAK4742952.1"/>
    </source>
</evidence>
<dbReference type="HAMAP" id="MF_00801">
    <property type="entry name" value="Endonuclease_5"/>
    <property type="match status" value="1"/>
</dbReference>
<proteinExistence type="inferred from homology"/>
<evidence type="ECO:0000256" key="5">
    <source>
        <dbReference type="ARBA" id="ARBA00022801"/>
    </source>
</evidence>
<dbReference type="GO" id="GO:0003727">
    <property type="term" value="F:single-stranded RNA binding"/>
    <property type="evidence" value="ECO:0007669"/>
    <property type="project" value="TreeGrafter"/>
</dbReference>
<sequence length="278" mass="31037">MRDRSQNSDLLLERLMESTGDCEIENQTKWIEVQNELKQRLIAADDFTWKLPKHESEAAADGNDEKKEVLKYVGGVDVSYCKDDPSLACAALVVLILPTLQVVHQEYSLVRLGVPYIPGFLAFREAPVLLQLLEKVKANSPHFYPQQLIFVDGNGILHPQGFGLACHLGVLADCPTIGIGKNLHHVDGLTLNNVKQLLGAKPDLNLVTLTGSSGIIWGAALRSSPRSMRPMFISTGHRISLDTAITIVQMICRYRIPEPIRQADIRSREYLQKHRHVC</sequence>
<protein>
    <recommendedName>
        <fullName evidence="8">Endonuclease V</fullName>
    </recommendedName>
</protein>
<evidence type="ECO:0000256" key="1">
    <source>
        <dbReference type="ARBA" id="ARBA00004496"/>
    </source>
</evidence>
<dbReference type="GO" id="GO:0005730">
    <property type="term" value="C:nucleolus"/>
    <property type="evidence" value="ECO:0007669"/>
    <property type="project" value="TreeGrafter"/>
</dbReference>
<evidence type="ECO:0008006" key="8">
    <source>
        <dbReference type="Google" id="ProtNLM"/>
    </source>
</evidence>
<dbReference type="EMBL" id="JAXIOK010000023">
    <property type="protein sequence ID" value="KAK4742952.1"/>
    <property type="molecule type" value="Genomic_DNA"/>
</dbReference>
<keyword evidence="4" id="KW-0255">Endonuclease</keyword>
<dbReference type="PANTHER" id="PTHR28511">
    <property type="entry name" value="ENDONUCLEASE V"/>
    <property type="match status" value="1"/>
</dbReference>
<dbReference type="InterPro" id="IPR007581">
    <property type="entry name" value="Endonuclease-V"/>
</dbReference>
<dbReference type="Gene3D" id="3.30.2170.10">
    <property type="entry name" value="archaeoglobus fulgidus dsm 4304 superfamily"/>
    <property type="match status" value="1"/>
</dbReference>
<evidence type="ECO:0000256" key="3">
    <source>
        <dbReference type="ARBA" id="ARBA00022722"/>
    </source>
</evidence>
<gene>
    <name evidence="6" type="ORF">SAY87_000953</name>
</gene>
<dbReference type="GO" id="GO:0006281">
    <property type="term" value="P:DNA repair"/>
    <property type="evidence" value="ECO:0007669"/>
    <property type="project" value="InterPro"/>
</dbReference>
<dbReference type="GO" id="GO:0016891">
    <property type="term" value="F:RNA endonuclease activity producing 5'-phosphomonoesters, hydrolytic mechanism"/>
    <property type="evidence" value="ECO:0007669"/>
    <property type="project" value="TreeGrafter"/>
</dbReference>
<evidence type="ECO:0000313" key="7">
    <source>
        <dbReference type="Proteomes" id="UP001345219"/>
    </source>
</evidence>
<comment type="subcellular location">
    <subcellularLocation>
        <location evidence="1">Cytoplasm</location>
    </subcellularLocation>
</comment>
<dbReference type="Pfam" id="PF04493">
    <property type="entry name" value="Endonuclease_5"/>
    <property type="match status" value="1"/>
</dbReference>